<dbReference type="InterPro" id="IPR003156">
    <property type="entry name" value="DHHA1_dom"/>
</dbReference>
<gene>
    <name evidence="9" type="ORF">Dacsa_3119</name>
</gene>
<dbReference type="KEGG" id="dsl:Dacsa_3119"/>
<evidence type="ECO:0000256" key="5">
    <source>
        <dbReference type="ARBA" id="ARBA00022839"/>
    </source>
</evidence>
<evidence type="ECO:0000259" key="7">
    <source>
        <dbReference type="Pfam" id="PF02272"/>
    </source>
</evidence>
<accession>K9YYT5</accession>
<evidence type="ECO:0000313" key="9">
    <source>
        <dbReference type="EMBL" id="AFZ51647.1"/>
    </source>
</evidence>
<dbReference type="InterPro" id="IPR041122">
    <property type="entry name" value="RecJ_OB"/>
</dbReference>
<dbReference type="EMBL" id="CP003944">
    <property type="protein sequence ID" value="AFZ51647.1"/>
    <property type="molecule type" value="Genomic_DNA"/>
</dbReference>
<reference evidence="9" key="1">
    <citation type="submission" date="2012-04" db="EMBL/GenBank/DDBJ databases">
        <title>Finished genome of Dactylococcopsis salina PCC 8305.</title>
        <authorList>
            <consortium name="US DOE Joint Genome Institute"/>
            <person name="Gugger M."/>
            <person name="Coursin T."/>
            <person name="Rippka R."/>
            <person name="Tandeau De Marsac N."/>
            <person name="Huntemann M."/>
            <person name="Wei C.-L."/>
            <person name="Han J."/>
            <person name="Detter J.C."/>
            <person name="Han C."/>
            <person name="Tapia R."/>
            <person name="Daligault H."/>
            <person name="Chen A."/>
            <person name="Krypides N."/>
            <person name="Mavromatis K."/>
            <person name="Markowitz V."/>
            <person name="Szeto E."/>
            <person name="Ivanova N."/>
            <person name="Ovchinnikova G."/>
            <person name="Pagani I."/>
            <person name="Pati A."/>
            <person name="Goodwin L."/>
            <person name="Peters L."/>
            <person name="Pitluck S."/>
            <person name="Woyke T."/>
            <person name="Kerfeld C."/>
        </authorList>
    </citation>
    <scope>NUCLEOTIDE SEQUENCE [LARGE SCALE GENOMIC DNA]</scope>
    <source>
        <strain evidence="9">PCC 8305</strain>
    </source>
</reference>
<dbReference type="HOGENOM" id="CLU_009736_4_1_3"/>
<evidence type="ECO:0000259" key="8">
    <source>
        <dbReference type="Pfam" id="PF17768"/>
    </source>
</evidence>
<dbReference type="GO" id="GO:0003676">
    <property type="term" value="F:nucleic acid binding"/>
    <property type="evidence" value="ECO:0007669"/>
    <property type="project" value="InterPro"/>
</dbReference>
<evidence type="ECO:0000256" key="2">
    <source>
        <dbReference type="ARBA" id="ARBA00019841"/>
    </source>
</evidence>
<dbReference type="SUPFAM" id="SSF64182">
    <property type="entry name" value="DHH phosphoesterases"/>
    <property type="match status" value="1"/>
</dbReference>
<keyword evidence="3" id="KW-0540">Nuclease</keyword>
<protein>
    <recommendedName>
        <fullName evidence="2">Single-stranded-DNA-specific exonuclease RecJ</fullName>
    </recommendedName>
</protein>
<evidence type="ECO:0000313" key="10">
    <source>
        <dbReference type="Proteomes" id="UP000010482"/>
    </source>
</evidence>
<comment type="similarity">
    <text evidence="1">Belongs to the RecJ family.</text>
</comment>
<sequence length="768" mass="87118">MSNWEILPQTKLPQEFLNAVETYHPQYGKYIAQLLWQRGIYNLESLKEFIDPDAYSPTSGFEGFGQQMKLAIQRLKQGWEKEEKVTIWGDFDADGVTATSVLWEGLKPFFNQTLSYYIPDRLKESHGLNEQGLRQLAAAGVTLVITCDTGSTNLEEIKIAKTLGIDIIITDHHTLPLEDPEFVAILNPKYLADHHPLYHLSGVGVAYKLVESLYESFPNFVEQPAENLLDLVAIGLIADLVELRGDCRYLAQKGIKKLAQQRSNPTRPGVAKLLELCKKSGDRPMDISFGIGPRINAISRIQGDASFAVELLTSKAEKTCQELAQKTEMANSRRKQLQKETEKAVKQRIKDLDLSTTGVIVLADSQWQPGVLGLVAGQIAQEYARPTILLSIDFSSEEEVNFARGSARSVQKIDLYELLRSQQHLLHRFGGHPFAAGLSMKVENIAIFREAINQKFRRQYQSLSLEPSLNIDLTVTVAELGQDLFQALKLLEPYGMGNPLPRLLIKNGWFTQVWNKNIQDFTGKQVKYIRTTFYLCDRTNPDGFPGMWWGHYKEELPEDTYFDAVVELDFNTYEKRYEVRLVEIKPSREQTSDQNRESEEAFLLDYRGENPDSIEHYLSKQPSVLNVETCPRHWEELKQSVQSGIKENCPIALTYSGFENVSAKETWKQLLGIAKYLDRTGEMVSLEKLQNKLQLSKSVLKIGLKALVSIGFDIKGEESITISKTTLPNDIESEAVTNFLAAIQEEKFRCQYFSEVPLETIRIVGINQ</sequence>
<dbReference type="eggNOG" id="COG0608">
    <property type="taxonomic scope" value="Bacteria"/>
</dbReference>
<dbReference type="Pfam" id="PF01368">
    <property type="entry name" value="DHH"/>
    <property type="match status" value="1"/>
</dbReference>
<dbReference type="Pfam" id="PF02272">
    <property type="entry name" value="DHHA1"/>
    <property type="match status" value="1"/>
</dbReference>
<name>K9YYT5_DACS8</name>
<dbReference type="PATRIC" id="fig|13035.3.peg.3535"/>
<dbReference type="GO" id="GO:0006281">
    <property type="term" value="P:DNA repair"/>
    <property type="evidence" value="ECO:0007669"/>
    <property type="project" value="InterPro"/>
</dbReference>
<dbReference type="InterPro" id="IPR001667">
    <property type="entry name" value="DDH_dom"/>
</dbReference>
<dbReference type="PANTHER" id="PTHR30255">
    <property type="entry name" value="SINGLE-STRANDED-DNA-SPECIFIC EXONUCLEASE RECJ"/>
    <property type="match status" value="1"/>
</dbReference>
<evidence type="ECO:0000256" key="4">
    <source>
        <dbReference type="ARBA" id="ARBA00022801"/>
    </source>
</evidence>
<dbReference type="Gene3D" id="3.10.310.30">
    <property type="match status" value="1"/>
</dbReference>
<dbReference type="Proteomes" id="UP000010482">
    <property type="component" value="Chromosome"/>
</dbReference>
<dbReference type="Pfam" id="PF17768">
    <property type="entry name" value="RecJ_OB"/>
    <property type="match status" value="1"/>
</dbReference>
<dbReference type="RefSeq" id="WP_015230626.1">
    <property type="nucleotide sequence ID" value="NC_019780.1"/>
</dbReference>
<dbReference type="GO" id="GO:0006310">
    <property type="term" value="P:DNA recombination"/>
    <property type="evidence" value="ECO:0007669"/>
    <property type="project" value="InterPro"/>
</dbReference>
<proteinExistence type="inferred from homology"/>
<keyword evidence="5 9" id="KW-0269">Exonuclease</keyword>
<feature type="domain" description="DDH" evidence="6">
    <location>
        <begin position="84"/>
        <end position="235"/>
    </location>
</feature>
<dbReference type="InterPro" id="IPR051673">
    <property type="entry name" value="SSDNA_exonuclease_RecJ"/>
</dbReference>
<feature type="domain" description="DHHA1" evidence="7">
    <location>
        <begin position="358"/>
        <end position="456"/>
    </location>
</feature>
<dbReference type="PANTHER" id="PTHR30255:SF2">
    <property type="entry name" value="SINGLE-STRANDED-DNA-SPECIFIC EXONUCLEASE RECJ"/>
    <property type="match status" value="1"/>
</dbReference>
<evidence type="ECO:0000259" key="6">
    <source>
        <dbReference type="Pfam" id="PF01368"/>
    </source>
</evidence>
<dbReference type="InterPro" id="IPR004610">
    <property type="entry name" value="RecJ"/>
</dbReference>
<dbReference type="InterPro" id="IPR038763">
    <property type="entry name" value="DHH_sf"/>
</dbReference>
<organism evidence="9 10">
    <name type="scientific">Dactylococcopsis salina (strain PCC 8305)</name>
    <name type="common">Myxobactron salinum</name>
    <dbReference type="NCBI Taxonomy" id="13035"/>
    <lineage>
        <taxon>Bacteria</taxon>
        <taxon>Bacillati</taxon>
        <taxon>Cyanobacteriota</taxon>
        <taxon>Cyanophyceae</taxon>
        <taxon>Nodosilineales</taxon>
        <taxon>Cymatolegaceae</taxon>
        <taxon>Dactylococcopsis</taxon>
    </lineage>
</organism>
<keyword evidence="10" id="KW-1185">Reference proteome</keyword>
<dbReference type="Gene3D" id="3.90.1640.30">
    <property type="match status" value="1"/>
</dbReference>
<evidence type="ECO:0000256" key="1">
    <source>
        <dbReference type="ARBA" id="ARBA00005915"/>
    </source>
</evidence>
<evidence type="ECO:0000256" key="3">
    <source>
        <dbReference type="ARBA" id="ARBA00022722"/>
    </source>
</evidence>
<dbReference type="NCBIfam" id="TIGR00644">
    <property type="entry name" value="recJ"/>
    <property type="match status" value="1"/>
</dbReference>
<dbReference type="AlphaFoldDB" id="K9YYT5"/>
<dbReference type="OrthoDB" id="9809852at2"/>
<feature type="domain" description="RecJ OB" evidence="8">
    <location>
        <begin position="471"/>
        <end position="581"/>
    </location>
</feature>
<keyword evidence="4" id="KW-0378">Hydrolase</keyword>
<dbReference type="GO" id="GO:0008409">
    <property type="term" value="F:5'-3' exonuclease activity"/>
    <property type="evidence" value="ECO:0007669"/>
    <property type="project" value="InterPro"/>
</dbReference>
<dbReference type="STRING" id="13035.Dacsa_3119"/>